<name>A0A1R4JLS0_9ACTN</name>
<dbReference type="EMBL" id="FUKQ01000032">
    <property type="protein sequence ID" value="SJN32966.1"/>
    <property type="molecule type" value="Genomic_DNA"/>
</dbReference>
<dbReference type="AlphaFoldDB" id="A0A1R4JLS0"/>
<gene>
    <name evidence="1" type="ORF">FM114_08350</name>
</gene>
<evidence type="ECO:0000313" key="2">
    <source>
        <dbReference type="Proteomes" id="UP000188342"/>
    </source>
</evidence>
<proteinExistence type="predicted"/>
<keyword evidence="2" id="KW-1185">Reference proteome</keyword>
<reference evidence="1 2" key="1">
    <citation type="submission" date="2017-02" db="EMBL/GenBank/DDBJ databases">
        <authorList>
            <person name="Peterson S.W."/>
        </authorList>
    </citation>
    <scope>NUCLEOTIDE SEQUENCE [LARGE SCALE GENOMIC DNA]</scope>
    <source>
        <strain evidence="1 2">LSP_Lj1</strain>
    </source>
</reference>
<sequence length="71" mass="7781">MVAATLPKGARLERVSWAPSRKVVKFGQGERTADGGTFFVAHTRFGLPAEQMKDPAITYRTADGRTVTERS</sequence>
<accession>A0A1R4JLS0</accession>
<dbReference type="Proteomes" id="UP000188342">
    <property type="component" value="Unassembled WGS sequence"/>
</dbReference>
<organism evidence="1 2">
    <name type="scientific">Luteococcus japonicus LSP_Lj1</name>
    <dbReference type="NCBI Taxonomy" id="1255658"/>
    <lineage>
        <taxon>Bacteria</taxon>
        <taxon>Bacillati</taxon>
        <taxon>Actinomycetota</taxon>
        <taxon>Actinomycetes</taxon>
        <taxon>Propionibacteriales</taxon>
        <taxon>Propionibacteriaceae</taxon>
        <taxon>Luteococcus</taxon>
    </lineage>
</organism>
<evidence type="ECO:0000313" key="1">
    <source>
        <dbReference type="EMBL" id="SJN32966.1"/>
    </source>
</evidence>
<protein>
    <submittedName>
        <fullName evidence="1">Uncharacterized protein</fullName>
    </submittedName>
</protein>